<feature type="signal peptide" evidence="1">
    <location>
        <begin position="1"/>
        <end position="21"/>
    </location>
</feature>
<sequence>MKAFYSLLAVSALALAPQTYAAGWADTTQDLMNKAEQVKGTPTVSGMVSAVSESVGISQEQATGSLASIFNYAKNNISSEQFSALSAKLPGLDSLLNAVPQAEDTAESGSKMGSLMNKAASYSKEMAAGSQLQNQFASLGLEPNQIMQVIESAKAYLDTDQGQQIKQMLVQGLGKLGG</sequence>
<dbReference type="OrthoDB" id="6334940at2"/>
<dbReference type="KEGG" id="salm:D0Y50_14425"/>
<feature type="chain" id="PRO_5016765157" evidence="1">
    <location>
        <begin position="22"/>
        <end position="178"/>
    </location>
</feature>
<dbReference type="InterPro" id="IPR021302">
    <property type="entry name" value="DUF2780_VcgC/VcgE"/>
</dbReference>
<name>A0A346NPI4_9ALTE</name>
<dbReference type="AlphaFoldDB" id="A0A346NPI4"/>
<proteinExistence type="predicted"/>
<reference evidence="2 3" key="1">
    <citation type="submission" date="2018-08" db="EMBL/GenBank/DDBJ databases">
        <title>Salinimonas sediminis sp. nov., a piezophilic bacterium isolated from a deep-sea sediment sample from the New Britain Trench.</title>
        <authorList>
            <person name="Cao J."/>
        </authorList>
    </citation>
    <scope>NUCLEOTIDE SEQUENCE [LARGE SCALE GENOMIC DNA]</scope>
    <source>
        <strain evidence="2 3">N102</strain>
    </source>
</reference>
<accession>A0A346NPI4</accession>
<keyword evidence="1" id="KW-0732">Signal</keyword>
<dbReference type="Proteomes" id="UP000262073">
    <property type="component" value="Chromosome"/>
</dbReference>
<dbReference type="Pfam" id="PF11075">
    <property type="entry name" value="DUF2780"/>
    <property type="match status" value="1"/>
</dbReference>
<dbReference type="EMBL" id="CP031769">
    <property type="protein sequence ID" value="AXR07441.1"/>
    <property type="molecule type" value="Genomic_DNA"/>
</dbReference>
<organism evidence="2 3">
    <name type="scientific">Salinimonas sediminis</name>
    <dbReference type="NCBI Taxonomy" id="2303538"/>
    <lineage>
        <taxon>Bacteria</taxon>
        <taxon>Pseudomonadati</taxon>
        <taxon>Pseudomonadota</taxon>
        <taxon>Gammaproteobacteria</taxon>
        <taxon>Alteromonadales</taxon>
        <taxon>Alteromonadaceae</taxon>
        <taxon>Alteromonas/Salinimonas group</taxon>
        <taxon>Salinimonas</taxon>
    </lineage>
</organism>
<dbReference type="RefSeq" id="WP_117317588.1">
    <property type="nucleotide sequence ID" value="NZ_CP031769.1"/>
</dbReference>
<evidence type="ECO:0000313" key="2">
    <source>
        <dbReference type="EMBL" id="AXR07441.1"/>
    </source>
</evidence>
<protein>
    <submittedName>
        <fullName evidence="2">DUF2780 domain-containing protein</fullName>
    </submittedName>
</protein>
<evidence type="ECO:0000313" key="3">
    <source>
        <dbReference type="Proteomes" id="UP000262073"/>
    </source>
</evidence>
<evidence type="ECO:0000256" key="1">
    <source>
        <dbReference type="SAM" id="SignalP"/>
    </source>
</evidence>
<keyword evidence="3" id="KW-1185">Reference proteome</keyword>
<gene>
    <name evidence="2" type="ORF">D0Y50_14425</name>
</gene>